<sequence>MNILQNIHISDLRPPEGVHSLTLDSIVVSADIFPIQQRRKAVRTKRLGIMKENGLPTGDWRGTVINEPLSPGTHDALSSIVGSSILGRKRLNTAFAERPGLPQVMSWNEDSTNISSAPEVSENQDQRRSPQSALNCTVLQLFIDGALRLSVLSTINNKLIPGLKVKANTFESGLADIAPSLWRPGYSLAISQRLHLLSTIGRSICRSSFAMQSKSRPLGDKVSTLANHPLSIRDVGQAPGLGLTGTADEGTMASNIAPRLWQYMQKTIRQKPATCLQSFVTTDVLSASTVESEQWLGDLLQPGRDDLNTRPGGVGPTGDETSGFYYFREGHPAPQTAFDEVLFPRNALNITISSNNSVKLADDEMLLGDAGVQPLVLATFPSDKFQ</sequence>
<evidence type="ECO:0000313" key="2">
    <source>
        <dbReference type="EMBL" id="OSS51383.1"/>
    </source>
</evidence>
<gene>
    <name evidence="2" type="ORF">B5807_03661</name>
</gene>
<proteinExistence type="predicted"/>
<dbReference type="AlphaFoldDB" id="A0A1Y2M5N0"/>
<dbReference type="STRING" id="105696.A0A1Y2M5N0"/>
<evidence type="ECO:0000256" key="1">
    <source>
        <dbReference type="SAM" id="MobiDB-lite"/>
    </source>
</evidence>
<keyword evidence="3" id="KW-1185">Reference proteome</keyword>
<organism evidence="2 3">
    <name type="scientific">Epicoccum nigrum</name>
    <name type="common">Soil fungus</name>
    <name type="synonym">Epicoccum purpurascens</name>
    <dbReference type="NCBI Taxonomy" id="105696"/>
    <lineage>
        <taxon>Eukaryota</taxon>
        <taxon>Fungi</taxon>
        <taxon>Dikarya</taxon>
        <taxon>Ascomycota</taxon>
        <taxon>Pezizomycotina</taxon>
        <taxon>Dothideomycetes</taxon>
        <taxon>Pleosporomycetidae</taxon>
        <taxon>Pleosporales</taxon>
        <taxon>Pleosporineae</taxon>
        <taxon>Didymellaceae</taxon>
        <taxon>Epicoccum</taxon>
    </lineage>
</organism>
<dbReference type="OMA" id="TVESEQW"/>
<dbReference type="Proteomes" id="UP000193240">
    <property type="component" value="Unassembled WGS sequence"/>
</dbReference>
<name>A0A1Y2M5N0_EPING</name>
<evidence type="ECO:0000313" key="3">
    <source>
        <dbReference type="Proteomes" id="UP000193240"/>
    </source>
</evidence>
<feature type="compositionally biased region" description="Polar residues" evidence="1">
    <location>
        <begin position="105"/>
        <end position="129"/>
    </location>
</feature>
<protein>
    <submittedName>
        <fullName evidence="2">Uncharacterized protein</fullName>
    </submittedName>
</protein>
<dbReference type="EMBL" id="KZ107840">
    <property type="protein sequence ID" value="OSS51383.1"/>
    <property type="molecule type" value="Genomic_DNA"/>
</dbReference>
<reference evidence="2 3" key="1">
    <citation type="journal article" date="2017" name="Genome Announc.">
        <title>Genome sequence of the saprophytic ascomycete Epicoccum nigrum ICMP 19927 strain isolated from New Zealand.</title>
        <authorList>
            <person name="Fokin M."/>
            <person name="Fleetwood D."/>
            <person name="Weir B.S."/>
            <person name="Villas-Boas S.G."/>
        </authorList>
    </citation>
    <scope>NUCLEOTIDE SEQUENCE [LARGE SCALE GENOMIC DNA]</scope>
    <source>
        <strain evidence="2 3">ICMP 19927</strain>
    </source>
</reference>
<accession>A0A1Y2M5N0</accession>
<dbReference type="InParanoid" id="A0A1Y2M5N0"/>
<feature type="region of interest" description="Disordered" evidence="1">
    <location>
        <begin position="102"/>
        <end position="129"/>
    </location>
</feature>